<dbReference type="Pfam" id="PF00297">
    <property type="entry name" value="Ribosomal_L3"/>
    <property type="match status" value="1"/>
</dbReference>
<keyword evidence="5 7" id="KW-0687">Ribonucleoprotein</keyword>
<evidence type="ECO:0000313" key="9">
    <source>
        <dbReference type="EMBL" id="OGM70353.1"/>
    </source>
</evidence>
<dbReference type="GO" id="GO:0019843">
    <property type="term" value="F:rRNA binding"/>
    <property type="evidence" value="ECO:0007669"/>
    <property type="project" value="UniProtKB-UniRule"/>
</dbReference>
<feature type="region of interest" description="Disordered" evidence="8">
    <location>
        <begin position="147"/>
        <end position="171"/>
    </location>
</feature>
<dbReference type="NCBIfam" id="TIGR03625">
    <property type="entry name" value="L3_bact"/>
    <property type="match status" value="1"/>
</dbReference>
<evidence type="ECO:0000256" key="3">
    <source>
        <dbReference type="ARBA" id="ARBA00022884"/>
    </source>
</evidence>
<keyword evidence="4 7" id="KW-0689">Ribosomal protein</keyword>
<dbReference type="FunFam" id="2.40.30.10:FF:000004">
    <property type="entry name" value="50S ribosomal protein L3"/>
    <property type="match status" value="1"/>
</dbReference>
<dbReference type="InterPro" id="IPR009000">
    <property type="entry name" value="Transl_B-barrel_sf"/>
</dbReference>
<comment type="subunit">
    <text evidence="7">Part of the 50S ribosomal subunit. Forms a cluster with proteins L14 and L19.</text>
</comment>
<dbReference type="InterPro" id="IPR000597">
    <property type="entry name" value="Ribosomal_uL3"/>
</dbReference>
<protein>
    <recommendedName>
        <fullName evidence="6 7">Large ribosomal subunit protein uL3</fullName>
    </recommendedName>
</protein>
<sequence>MIDTILATKKDMGQAFIDGKRIPTTKLVAGPCVVTQIIDKDKNGYWGLQLGFGEKKIKNTTKPLRGHLKKAVKAGEKFPRFLREMRVDQEPEAKVGDPVAVSDIFVVGDKVIVTATSKGKGFAGGMKRWGFKGGPATHGQSDRARAIGSIGQGTTPGRVHKGKKMPGRMGTDTVTVKNLKVLSIDEAKNEILVSGPVPGPRGGLVIVKK</sequence>
<dbReference type="SUPFAM" id="SSF50447">
    <property type="entry name" value="Translation proteins"/>
    <property type="match status" value="1"/>
</dbReference>
<evidence type="ECO:0000256" key="2">
    <source>
        <dbReference type="ARBA" id="ARBA00022730"/>
    </source>
</evidence>
<keyword evidence="2 7" id="KW-0699">rRNA-binding</keyword>
<dbReference type="GO" id="GO:0022625">
    <property type="term" value="C:cytosolic large ribosomal subunit"/>
    <property type="evidence" value="ECO:0007669"/>
    <property type="project" value="TreeGrafter"/>
</dbReference>
<evidence type="ECO:0000313" key="10">
    <source>
        <dbReference type="Proteomes" id="UP000178429"/>
    </source>
</evidence>
<dbReference type="PANTHER" id="PTHR11229">
    <property type="entry name" value="50S RIBOSOMAL PROTEIN L3"/>
    <property type="match status" value="1"/>
</dbReference>
<dbReference type="GO" id="GO:0003735">
    <property type="term" value="F:structural constituent of ribosome"/>
    <property type="evidence" value="ECO:0007669"/>
    <property type="project" value="UniProtKB-UniRule"/>
</dbReference>
<keyword evidence="3 7" id="KW-0694">RNA-binding</keyword>
<comment type="function">
    <text evidence="7">One of the primary rRNA binding proteins, it binds directly near the 3'-end of the 23S rRNA, where it nucleates assembly of the 50S subunit.</text>
</comment>
<evidence type="ECO:0000256" key="8">
    <source>
        <dbReference type="SAM" id="MobiDB-lite"/>
    </source>
</evidence>
<dbReference type="EMBL" id="MGHL01000006">
    <property type="protein sequence ID" value="OGM70353.1"/>
    <property type="molecule type" value="Genomic_DNA"/>
</dbReference>
<dbReference type="GO" id="GO:0006412">
    <property type="term" value="P:translation"/>
    <property type="evidence" value="ECO:0007669"/>
    <property type="project" value="UniProtKB-UniRule"/>
</dbReference>
<dbReference type="Gene3D" id="3.30.160.810">
    <property type="match status" value="1"/>
</dbReference>
<reference evidence="9 10" key="1">
    <citation type="journal article" date="2016" name="Nat. Commun.">
        <title>Thousands of microbial genomes shed light on interconnected biogeochemical processes in an aquifer system.</title>
        <authorList>
            <person name="Anantharaman K."/>
            <person name="Brown C.T."/>
            <person name="Hug L.A."/>
            <person name="Sharon I."/>
            <person name="Castelle C.J."/>
            <person name="Probst A.J."/>
            <person name="Thomas B.C."/>
            <person name="Singh A."/>
            <person name="Wilkins M.J."/>
            <person name="Karaoz U."/>
            <person name="Brodie E.L."/>
            <person name="Williams K.H."/>
            <person name="Hubbard S.S."/>
            <person name="Banfield J.F."/>
        </authorList>
    </citation>
    <scope>NUCLEOTIDE SEQUENCE [LARGE SCALE GENOMIC DNA]</scope>
</reference>
<evidence type="ECO:0000256" key="5">
    <source>
        <dbReference type="ARBA" id="ARBA00023274"/>
    </source>
</evidence>
<proteinExistence type="inferred from homology"/>
<dbReference type="STRING" id="1802525.A2975_03770"/>
<evidence type="ECO:0000256" key="4">
    <source>
        <dbReference type="ARBA" id="ARBA00022980"/>
    </source>
</evidence>
<comment type="caution">
    <text evidence="9">The sequence shown here is derived from an EMBL/GenBank/DDBJ whole genome shotgun (WGS) entry which is preliminary data.</text>
</comment>
<dbReference type="Proteomes" id="UP000178429">
    <property type="component" value="Unassembled WGS sequence"/>
</dbReference>
<dbReference type="PANTHER" id="PTHR11229:SF16">
    <property type="entry name" value="LARGE RIBOSOMAL SUBUNIT PROTEIN UL3C"/>
    <property type="match status" value="1"/>
</dbReference>
<dbReference type="InterPro" id="IPR019927">
    <property type="entry name" value="Ribosomal_uL3_bac/org-type"/>
</dbReference>
<accession>A0A1F8C1Z5</accession>
<name>A0A1F8C1Z5_9BACT</name>
<dbReference type="Gene3D" id="2.40.30.10">
    <property type="entry name" value="Translation factors"/>
    <property type="match status" value="1"/>
</dbReference>
<comment type="similarity">
    <text evidence="1 7">Belongs to the universal ribosomal protein uL3 family.</text>
</comment>
<organism evidence="9 10">
    <name type="scientific">Candidatus Woesebacteria bacterium RIFCSPLOWO2_01_FULL_44_14</name>
    <dbReference type="NCBI Taxonomy" id="1802525"/>
    <lineage>
        <taxon>Bacteria</taxon>
        <taxon>Candidatus Woeseibacteriota</taxon>
    </lineage>
</organism>
<evidence type="ECO:0000256" key="7">
    <source>
        <dbReference type="HAMAP-Rule" id="MF_01325"/>
    </source>
</evidence>
<dbReference type="AlphaFoldDB" id="A0A1F8C1Z5"/>
<evidence type="ECO:0000256" key="6">
    <source>
        <dbReference type="ARBA" id="ARBA00035243"/>
    </source>
</evidence>
<dbReference type="HAMAP" id="MF_01325_B">
    <property type="entry name" value="Ribosomal_uL3_B"/>
    <property type="match status" value="1"/>
</dbReference>
<gene>
    <name evidence="7" type="primary">rplC</name>
    <name evidence="9" type="ORF">A2975_03770</name>
</gene>
<evidence type="ECO:0000256" key="1">
    <source>
        <dbReference type="ARBA" id="ARBA00006540"/>
    </source>
</evidence>